<dbReference type="SMART" id="SM00317">
    <property type="entry name" value="SET"/>
    <property type="match status" value="1"/>
</dbReference>
<dbReference type="PANTHER" id="PTHR45888:SF6">
    <property type="entry name" value="HL01030P-RELATED"/>
    <property type="match status" value="1"/>
</dbReference>
<dbReference type="PANTHER" id="PTHR45888">
    <property type="entry name" value="HL01030P-RELATED"/>
    <property type="match status" value="1"/>
</dbReference>
<name>A0A915CTL8_9BILA</name>
<dbReference type="WBParaSite" id="jg12471">
    <property type="protein sequence ID" value="jg12471"/>
    <property type="gene ID" value="jg12471"/>
</dbReference>
<keyword evidence="7" id="KW-0804">Transcription</keyword>
<keyword evidence="4" id="KW-0863">Zinc-finger</keyword>
<evidence type="ECO:0000256" key="3">
    <source>
        <dbReference type="ARBA" id="ARBA00022737"/>
    </source>
</evidence>
<evidence type="ECO:0000256" key="8">
    <source>
        <dbReference type="ARBA" id="ARBA00023242"/>
    </source>
</evidence>
<dbReference type="GO" id="GO:0008270">
    <property type="term" value="F:zinc ion binding"/>
    <property type="evidence" value="ECO:0007669"/>
    <property type="project" value="UniProtKB-KW"/>
</dbReference>
<evidence type="ECO:0000256" key="5">
    <source>
        <dbReference type="ARBA" id="ARBA00022833"/>
    </source>
</evidence>
<evidence type="ECO:0000313" key="10">
    <source>
        <dbReference type="Proteomes" id="UP000887574"/>
    </source>
</evidence>
<dbReference type="GO" id="GO:0003713">
    <property type="term" value="F:transcription coactivator activity"/>
    <property type="evidence" value="ECO:0007669"/>
    <property type="project" value="TreeGrafter"/>
</dbReference>
<dbReference type="SUPFAM" id="SSF82199">
    <property type="entry name" value="SET domain"/>
    <property type="match status" value="1"/>
</dbReference>
<keyword evidence="8" id="KW-0539">Nucleus</keyword>
<keyword evidence="2" id="KW-0479">Metal-binding</keyword>
<dbReference type="GO" id="GO:0042800">
    <property type="term" value="F:histone H3K4 methyltransferase activity"/>
    <property type="evidence" value="ECO:0007669"/>
    <property type="project" value="TreeGrafter"/>
</dbReference>
<evidence type="ECO:0000256" key="7">
    <source>
        <dbReference type="ARBA" id="ARBA00023163"/>
    </source>
</evidence>
<dbReference type="GO" id="GO:0045944">
    <property type="term" value="P:positive regulation of transcription by RNA polymerase II"/>
    <property type="evidence" value="ECO:0007669"/>
    <property type="project" value="TreeGrafter"/>
</dbReference>
<organism evidence="10 11">
    <name type="scientific">Ditylenchus dipsaci</name>
    <dbReference type="NCBI Taxonomy" id="166011"/>
    <lineage>
        <taxon>Eukaryota</taxon>
        <taxon>Metazoa</taxon>
        <taxon>Ecdysozoa</taxon>
        <taxon>Nematoda</taxon>
        <taxon>Chromadorea</taxon>
        <taxon>Rhabditida</taxon>
        <taxon>Tylenchina</taxon>
        <taxon>Tylenchomorpha</taxon>
        <taxon>Sphaerularioidea</taxon>
        <taxon>Anguinidae</taxon>
        <taxon>Anguininae</taxon>
        <taxon>Ditylenchus</taxon>
    </lineage>
</organism>
<accession>A0A915CTL8</accession>
<evidence type="ECO:0000313" key="11">
    <source>
        <dbReference type="WBParaSite" id="jg12471"/>
    </source>
</evidence>
<keyword evidence="3" id="KW-0677">Repeat</keyword>
<dbReference type="Proteomes" id="UP000887574">
    <property type="component" value="Unplaced"/>
</dbReference>
<keyword evidence="5" id="KW-0862">Zinc</keyword>
<evidence type="ECO:0000256" key="6">
    <source>
        <dbReference type="ARBA" id="ARBA00023015"/>
    </source>
</evidence>
<evidence type="ECO:0000256" key="1">
    <source>
        <dbReference type="ARBA" id="ARBA00004123"/>
    </source>
</evidence>
<dbReference type="AlphaFoldDB" id="A0A915CTL8"/>
<dbReference type="GO" id="GO:0044666">
    <property type="term" value="C:MLL3/4 complex"/>
    <property type="evidence" value="ECO:0007669"/>
    <property type="project" value="TreeGrafter"/>
</dbReference>
<reference evidence="11" key="1">
    <citation type="submission" date="2022-11" db="UniProtKB">
        <authorList>
            <consortium name="WormBaseParasite"/>
        </authorList>
    </citation>
    <scope>IDENTIFICATION</scope>
</reference>
<protein>
    <submittedName>
        <fullName evidence="11">SET domain-containing protein</fullName>
    </submittedName>
</protein>
<keyword evidence="10" id="KW-1185">Reference proteome</keyword>
<dbReference type="PROSITE" id="PS50280">
    <property type="entry name" value="SET"/>
    <property type="match status" value="1"/>
</dbReference>
<sequence>MLNAPYFRCEPGQPTNHQVFSQYRRMMKEWPNNVYLARSKIAGLGLYAKRDIDMNSMIIEYKGEVIRSEVGEVREKRYMSQNRGVYMFRIDDELLIDATLAGGLARYINHSCDPNCSTKILPYNDDKKIIIIANRPIKGVKRQVNEINYG</sequence>
<evidence type="ECO:0000256" key="4">
    <source>
        <dbReference type="ARBA" id="ARBA00022771"/>
    </source>
</evidence>
<proteinExistence type="predicted"/>
<dbReference type="InterPro" id="IPR046341">
    <property type="entry name" value="SET_dom_sf"/>
</dbReference>
<dbReference type="InterPro" id="IPR001214">
    <property type="entry name" value="SET_dom"/>
</dbReference>
<comment type="subcellular location">
    <subcellularLocation>
        <location evidence="1">Nucleus</location>
    </subcellularLocation>
</comment>
<evidence type="ECO:0000256" key="2">
    <source>
        <dbReference type="ARBA" id="ARBA00022723"/>
    </source>
</evidence>
<dbReference type="Gene3D" id="2.170.270.10">
    <property type="entry name" value="SET domain"/>
    <property type="match status" value="1"/>
</dbReference>
<feature type="domain" description="SET" evidence="9">
    <location>
        <begin position="32"/>
        <end position="150"/>
    </location>
</feature>
<keyword evidence="6" id="KW-0805">Transcription regulation</keyword>
<dbReference type="Pfam" id="PF00856">
    <property type="entry name" value="SET"/>
    <property type="match status" value="1"/>
</dbReference>
<evidence type="ECO:0000259" key="9">
    <source>
        <dbReference type="PROSITE" id="PS50280"/>
    </source>
</evidence>